<dbReference type="EMBL" id="AOHC02000042">
    <property type="protein sequence ID" value="EMY76669.1"/>
    <property type="molecule type" value="Genomic_DNA"/>
</dbReference>
<gene>
    <name evidence="1" type="ORF">LEP1GSC060_0295</name>
</gene>
<name>N1WHQ8_9LEPT</name>
<sequence>MPIRLEPAYNIRPAGSYFSASLFGRKFIEVYPKIYRTIQEEGSFSTDLLRAQTIDSL</sequence>
<keyword evidence="2" id="KW-1185">Reference proteome</keyword>
<comment type="caution">
    <text evidence="1">The sequence shown here is derived from an EMBL/GenBank/DDBJ whole genome shotgun (WGS) entry which is preliminary data.</text>
</comment>
<organism evidence="1 2">
    <name type="scientific">Leptospira weilii serovar Ranarum str. ICFT</name>
    <dbReference type="NCBI Taxonomy" id="1218598"/>
    <lineage>
        <taxon>Bacteria</taxon>
        <taxon>Pseudomonadati</taxon>
        <taxon>Spirochaetota</taxon>
        <taxon>Spirochaetia</taxon>
        <taxon>Leptospirales</taxon>
        <taxon>Leptospiraceae</taxon>
        <taxon>Leptospira</taxon>
    </lineage>
</organism>
<dbReference type="STRING" id="1218598.LEP1GSC060_0295"/>
<protein>
    <submittedName>
        <fullName evidence="1">Uncharacterized protein</fullName>
    </submittedName>
</protein>
<proteinExistence type="predicted"/>
<accession>N1WHQ8</accession>
<dbReference type="Proteomes" id="UP000012313">
    <property type="component" value="Unassembled WGS sequence"/>
</dbReference>
<dbReference type="AlphaFoldDB" id="N1WHQ8"/>
<evidence type="ECO:0000313" key="2">
    <source>
        <dbReference type="Proteomes" id="UP000012313"/>
    </source>
</evidence>
<evidence type="ECO:0000313" key="1">
    <source>
        <dbReference type="EMBL" id="EMY76669.1"/>
    </source>
</evidence>
<reference evidence="1" key="1">
    <citation type="submission" date="2013-03" db="EMBL/GenBank/DDBJ databases">
        <authorList>
            <person name="Harkins D.M."/>
            <person name="Durkin A.S."/>
            <person name="Brinkac L.M."/>
            <person name="Haft D.H."/>
            <person name="Selengut J.D."/>
            <person name="Sanka R."/>
            <person name="DePew J."/>
            <person name="Purushe J."/>
            <person name="Hartskeerl R.A."/>
            <person name="Ahmed A."/>
            <person name="van der Linden H."/>
            <person name="Goris M.G.A."/>
            <person name="Vinetz J.M."/>
            <person name="Sutton G.G."/>
            <person name="Nierman W.C."/>
            <person name="Fouts D.E."/>
        </authorList>
    </citation>
    <scope>NUCLEOTIDE SEQUENCE [LARGE SCALE GENOMIC DNA]</scope>
    <source>
        <strain evidence="1">ICFT</strain>
    </source>
</reference>